<evidence type="ECO:0008006" key="4">
    <source>
        <dbReference type="Google" id="ProtNLM"/>
    </source>
</evidence>
<gene>
    <name evidence="2" type="ORF">Srubr_57250</name>
</gene>
<accession>A0ABQ3RJ33</accession>
<proteinExistence type="predicted"/>
<name>A0ABQ3RJ33_STRRR</name>
<dbReference type="RefSeq" id="WP_189994096.1">
    <property type="nucleotide sequence ID" value="NZ_BNCB01000006.1"/>
</dbReference>
<feature type="signal peptide" evidence="1">
    <location>
        <begin position="1"/>
        <end position="32"/>
    </location>
</feature>
<dbReference type="Proteomes" id="UP000646738">
    <property type="component" value="Unassembled WGS sequence"/>
</dbReference>
<evidence type="ECO:0000313" key="2">
    <source>
        <dbReference type="EMBL" id="GHI55879.1"/>
    </source>
</evidence>
<keyword evidence="3" id="KW-1185">Reference proteome</keyword>
<sequence>MKSRFLGSALTTAVLVGTALTGTVVGAGSASAASLPKDCSKAIVNVKAKETVNVRTSPKTTATAVGIWGKGRKGTLCNDGKAYKGGSYTACGKKSNLWYYGGEKKTGWVPKTCINW</sequence>
<evidence type="ECO:0000256" key="1">
    <source>
        <dbReference type="SAM" id="SignalP"/>
    </source>
</evidence>
<reference evidence="3" key="1">
    <citation type="submission" date="2023-07" db="EMBL/GenBank/DDBJ databases">
        <title>Whole genome shotgun sequence of Streptomyces achromogenes subsp. rubradiris NBRC 14000.</title>
        <authorList>
            <person name="Komaki H."/>
            <person name="Tamura T."/>
        </authorList>
    </citation>
    <scope>NUCLEOTIDE SEQUENCE [LARGE SCALE GENOMIC DNA]</scope>
    <source>
        <strain evidence="3">NBRC 14000</strain>
    </source>
</reference>
<dbReference type="EMBL" id="BNEA01000015">
    <property type="protein sequence ID" value="GHI55879.1"/>
    <property type="molecule type" value="Genomic_DNA"/>
</dbReference>
<comment type="caution">
    <text evidence="2">The sequence shown here is derived from an EMBL/GenBank/DDBJ whole genome shotgun (WGS) entry which is preliminary data.</text>
</comment>
<organism evidence="2 3">
    <name type="scientific">Streptomyces rubradiris</name>
    <name type="common">Streptomyces achromogenes subsp. rubradiris</name>
    <dbReference type="NCBI Taxonomy" id="285531"/>
    <lineage>
        <taxon>Bacteria</taxon>
        <taxon>Bacillati</taxon>
        <taxon>Actinomycetota</taxon>
        <taxon>Actinomycetes</taxon>
        <taxon>Kitasatosporales</taxon>
        <taxon>Streptomycetaceae</taxon>
        <taxon>Streptomyces</taxon>
    </lineage>
</organism>
<evidence type="ECO:0000313" key="3">
    <source>
        <dbReference type="Proteomes" id="UP000646738"/>
    </source>
</evidence>
<keyword evidence="1" id="KW-0732">Signal</keyword>
<protein>
    <recommendedName>
        <fullName evidence="4">SH3 domain-containing protein</fullName>
    </recommendedName>
</protein>
<feature type="chain" id="PRO_5046891235" description="SH3 domain-containing protein" evidence="1">
    <location>
        <begin position="33"/>
        <end position="116"/>
    </location>
</feature>